<dbReference type="Proteomes" id="UP000315753">
    <property type="component" value="Unassembled WGS sequence"/>
</dbReference>
<gene>
    <name evidence="2" type="ORF">FKZ59_00235</name>
</gene>
<organism evidence="2 3">
    <name type="scientific">Ureibacillus terrenus</name>
    <dbReference type="NCBI Taxonomy" id="118246"/>
    <lineage>
        <taxon>Bacteria</taxon>
        <taxon>Bacillati</taxon>
        <taxon>Bacillota</taxon>
        <taxon>Bacilli</taxon>
        <taxon>Bacillales</taxon>
        <taxon>Caryophanaceae</taxon>
        <taxon>Ureibacillus</taxon>
    </lineage>
</organism>
<dbReference type="AlphaFoldDB" id="A0A540V5Y7"/>
<dbReference type="EMBL" id="VIGD01000001">
    <property type="protein sequence ID" value="TQE92169.1"/>
    <property type="molecule type" value="Genomic_DNA"/>
</dbReference>
<protein>
    <submittedName>
        <fullName evidence="2">Uncharacterized protein</fullName>
    </submittedName>
</protein>
<evidence type="ECO:0000313" key="2">
    <source>
        <dbReference type="EMBL" id="TQE92169.1"/>
    </source>
</evidence>
<dbReference type="OrthoDB" id="2971589at2"/>
<feature type="region of interest" description="Disordered" evidence="1">
    <location>
        <begin position="1"/>
        <end position="28"/>
    </location>
</feature>
<dbReference type="RefSeq" id="WP_141600722.1">
    <property type="nucleotide sequence ID" value="NZ_JARMSB010000004.1"/>
</dbReference>
<evidence type="ECO:0000313" key="3">
    <source>
        <dbReference type="Proteomes" id="UP000315753"/>
    </source>
</evidence>
<comment type="caution">
    <text evidence="2">The sequence shown here is derived from an EMBL/GenBank/DDBJ whole genome shotgun (WGS) entry which is preliminary data.</text>
</comment>
<reference evidence="2 3" key="1">
    <citation type="submission" date="2019-06" db="EMBL/GenBank/DDBJ databases">
        <title>Genome sequence of Ureibacillus terrenus.</title>
        <authorList>
            <person name="Maclea K.S."/>
            <person name="Simoes M."/>
        </authorList>
    </citation>
    <scope>NUCLEOTIDE SEQUENCE [LARGE SCALE GENOMIC DNA]</scope>
    <source>
        <strain evidence="2 3">ATCC BAA-384</strain>
    </source>
</reference>
<evidence type="ECO:0000256" key="1">
    <source>
        <dbReference type="SAM" id="MobiDB-lite"/>
    </source>
</evidence>
<proteinExistence type="predicted"/>
<sequence>MPKRSDHQHSEATPHFDGTMDRIINDPTSDKAADIGVHVNEEFSSEKNPYDLKPKKDSELERFQTLMKGKEKNKKA</sequence>
<keyword evidence="3" id="KW-1185">Reference proteome</keyword>
<accession>A0A540V5Y7</accession>
<name>A0A540V5Y7_9BACL</name>